<reference evidence="3 4" key="1">
    <citation type="submission" date="2022-03" db="EMBL/GenBank/DDBJ databases">
        <title>Hymenobactersp. isolated from the air.</title>
        <authorList>
            <person name="Won M."/>
            <person name="Kwon S.-W."/>
        </authorList>
    </citation>
    <scope>NUCLEOTIDE SEQUENCE [LARGE SCALE GENOMIC DNA]</scope>
    <source>
        <strain evidence="3 4">KACC 21982</strain>
    </source>
</reference>
<evidence type="ECO:0008006" key="5">
    <source>
        <dbReference type="Google" id="ProtNLM"/>
    </source>
</evidence>
<protein>
    <recommendedName>
        <fullName evidence="5">DUF3300 domain-containing protein</fullName>
    </recommendedName>
</protein>
<evidence type="ECO:0000313" key="4">
    <source>
        <dbReference type="Proteomes" id="UP000831113"/>
    </source>
</evidence>
<name>A0ABY4CZR4_9BACT</name>
<feature type="compositionally biased region" description="Basic and acidic residues" evidence="1">
    <location>
        <begin position="166"/>
        <end position="184"/>
    </location>
</feature>
<evidence type="ECO:0000313" key="3">
    <source>
        <dbReference type="EMBL" id="UOG74670.1"/>
    </source>
</evidence>
<gene>
    <name evidence="3" type="ORF">MTX78_21445</name>
</gene>
<accession>A0ABY4CZR4</accession>
<evidence type="ECO:0000256" key="1">
    <source>
        <dbReference type="SAM" id="MobiDB-lite"/>
    </source>
</evidence>
<evidence type="ECO:0000256" key="2">
    <source>
        <dbReference type="SAM" id="SignalP"/>
    </source>
</evidence>
<dbReference type="Proteomes" id="UP000831113">
    <property type="component" value="Chromosome"/>
</dbReference>
<keyword evidence="4" id="KW-1185">Reference proteome</keyword>
<dbReference type="EMBL" id="CP094669">
    <property type="protein sequence ID" value="UOG74670.1"/>
    <property type="molecule type" value="Genomic_DNA"/>
</dbReference>
<feature type="chain" id="PRO_5045542875" description="DUF3300 domain-containing protein" evidence="2">
    <location>
        <begin position="25"/>
        <end position="218"/>
    </location>
</feature>
<feature type="region of interest" description="Disordered" evidence="1">
    <location>
        <begin position="147"/>
        <end position="218"/>
    </location>
</feature>
<sequence>MKLMLKSGLVALLVLLLHASTAQAQVRVNVNVGSPAWGPAVGPDVAYYYIPEIDGYYDLYTQQYVYLDRGYWVSSPYLPSPYAHYDPRFFHPVVIHYAGRQPWNSIRDHRAYCNQRGWQPGRYYGNNGYYGGGRDYGYRTPAPGYRPAPGNYGNAPYNNRPYARSNEYDQRNTRGYYDRRDERSNQNAPNRPDRGVQQGRDGDRQPNYGGGRGPSRGW</sequence>
<organism evidence="3 4">
    <name type="scientific">Hymenobacter tibetensis</name>
    <dbReference type="NCBI Taxonomy" id="497967"/>
    <lineage>
        <taxon>Bacteria</taxon>
        <taxon>Pseudomonadati</taxon>
        <taxon>Bacteroidota</taxon>
        <taxon>Cytophagia</taxon>
        <taxon>Cytophagales</taxon>
        <taxon>Hymenobacteraceae</taxon>
        <taxon>Hymenobacter</taxon>
    </lineage>
</organism>
<keyword evidence="2" id="KW-0732">Signal</keyword>
<feature type="signal peptide" evidence="2">
    <location>
        <begin position="1"/>
        <end position="24"/>
    </location>
</feature>
<proteinExistence type="predicted"/>
<dbReference type="RefSeq" id="WP_243798197.1">
    <property type="nucleotide sequence ID" value="NZ_CP094669.1"/>
</dbReference>
<feature type="compositionally biased region" description="Gly residues" evidence="1">
    <location>
        <begin position="208"/>
        <end position="218"/>
    </location>
</feature>